<accession>A0A0A0KZB5</accession>
<sequence>MNRMKKSSAEKECDSWVWISRTSWFGGNRRSWLRKLSRQVQDGENAHTNSQYSLTLSLRSSLFAPLPLSLASCAISGKARQGKKGSRSPVRPTLNGELTRQCYKSDRSPGFRLLRTRKLLDEIRRNVF</sequence>
<organism evidence="2 3">
    <name type="scientific">Cucumis sativus</name>
    <name type="common">Cucumber</name>
    <dbReference type="NCBI Taxonomy" id="3659"/>
    <lineage>
        <taxon>Eukaryota</taxon>
        <taxon>Viridiplantae</taxon>
        <taxon>Streptophyta</taxon>
        <taxon>Embryophyta</taxon>
        <taxon>Tracheophyta</taxon>
        <taxon>Spermatophyta</taxon>
        <taxon>Magnoliopsida</taxon>
        <taxon>eudicotyledons</taxon>
        <taxon>Gunneridae</taxon>
        <taxon>Pentapetalae</taxon>
        <taxon>rosids</taxon>
        <taxon>fabids</taxon>
        <taxon>Cucurbitales</taxon>
        <taxon>Cucurbitaceae</taxon>
        <taxon>Benincaseae</taxon>
        <taxon>Cucumis</taxon>
    </lineage>
</organism>
<evidence type="ECO:0000256" key="1">
    <source>
        <dbReference type="SAM" id="MobiDB-lite"/>
    </source>
</evidence>
<dbReference type="EMBL" id="CM002925">
    <property type="protein sequence ID" value="KGN54838.1"/>
    <property type="molecule type" value="Genomic_DNA"/>
</dbReference>
<dbReference type="AlphaFoldDB" id="A0A0A0KZB5"/>
<reference evidence="2 3" key="3">
    <citation type="journal article" date="2010" name="BMC Genomics">
        <title>Transcriptome sequencing and comparative analysis of cucumber flowers with different sex types.</title>
        <authorList>
            <person name="Guo S."/>
            <person name="Zheng Y."/>
            <person name="Joung J.G."/>
            <person name="Liu S."/>
            <person name="Zhang Z."/>
            <person name="Crasta O.R."/>
            <person name="Sobral B.W."/>
            <person name="Xu Y."/>
            <person name="Huang S."/>
            <person name="Fei Z."/>
        </authorList>
    </citation>
    <scope>NUCLEOTIDE SEQUENCE [LARGE SCALE GENOMIC DNA]</scope>
    <source>
        <strain evidence="3">cv. 9930</strain>
    </source>
</reference>
<evidence type="ECO:0000313" key="2">
    <source>
        <dbReference type="EMBL" id="KGN54838.1"/>
    </source>
</evidence>
<protein>
    <submittedName>
        <fullName evidence="2">Uncharacterized protein</fullName>
    </submittedName>
</protein>
<reference evidence="2 3" key="1">
    <citation type="journal article" date="2009" name="Nat. Genet.">
        <title>The genome of the cucumber, Cucumis sativus L.</title>
        <authorList>
            <person name="Huang S."/>
            <person name="Li R."/>
            <person name="Zhang Z."/>
            <person name="Li L."/>
            <person name="Gu X."/>
            <person name="Fan W."/>
            <person name="Lucas W.J."/>
            <person name="Wang X."/>
            <person name="Xie B."/>
            <person name="Ni P."/>
            <person name="Ren Y."/>
            <person name="Zhu H."/>
            <person name="Li J."/>
            <person name="Lin K."/>
            <person name="Jin W."/>
            <person name="Fei Z."/>
            <person name="Li G."/>
            <person name="Staub J."/>
            <person name="Kilian A."/>
            <person name="van der Vossen E.A."/>
            <person name="Wu Y."/>
            <person name="Guo J."/>
            <person name="He J."/>
            <person name="Jia Z."/>
            <person name="Ren Y."/>
            <person name="Tian G."/>
            <person name="Lu Y."/>
            <person name="Ruan J."/>
            <person name="Qian W."/>
            <person name="Wang M."/>
            <person name="Huang Q."/>
            <person name="Li B."/>
            <person name="Xuan Z."/>
            <person name="Cao J."/>
            <person name="Asan"/>
            <person name="Wu Z."/>
            <person name="Zhang J."/>
            <person name="Cai Q."/>
            <person name="Bai Y."/>
            <person name="Zhao B."/>
            <person name="Han Y."/>
            <person name="Li Y."/>
            <person name="Li X."/>
            <person name="Wang S."/>
            <person name="Shi Q."/>
            <person name="Liu S."/>
            <person name="Cho W.K."/>
            <person name="Kim J.Y."/>
            <person name="Xu Y."/>
            <person name="Heller-Uszynska K."/>
            <person name="Miao H."/>
            <person name="Cheng Z."/>
            <person name="Zhang S."/>
            <person name="Wu J."/>
            <person name="Yang Y."/>
            <person name="Kang H."/>
            <person name="Li M."/>
            <person name="Liang H."/>
            <person name="Ren X."/>
            <person name="Shi Z."/>
            <person name="Wen M."/>
            <person name="Jian M."/>
            <person name="Yang H."/>
            <person name="Zhang G."/>
            <person name="Yang Z."/>
            <person name="Chen R."/>
            <person name="Liu S."/>
            <person name="Li J."/>
            <person name="Ma L."/>
            <person name="Liu H."/>
            <person name="Zhou Y."/>
            <person name="Zhao J."/>
            <person name="Fang X."/>
            <person name="Li G."/>
            <person name="Fang L."/>
            <person name="Li Y."/>
            <person name="Liu D."/>
            <person name="Zheng H."/>
            <person name="Zhang Y."/>
            <person name="Qin N."/>
            <person name="Li Z."/>
            <person name="Yang G."/>
            <person name="Yang S."/>
            <person name="Bolund L."/>
            <person name="Kristiansen K."/>
            <person name="Zheng H."/>
            <person name="Li S."/>
            <person name="Zhang X."/>
            <person name="Yang H."/>
            <person name="Wang J."/>
            <person name="Sun R."/>
            <person name="Zhang B."/>
            <person name="Jiang S."/>
            <person name="Wang J."/>
            <person name="Du Y."/>
            <person name="Li S."/>
        </authorList>
    </citation>
    <scope>NUCLEOTIDE SEQUENCE [LARGE SCALE GENOMIC DNA]</scope>
    <source>
        <strain evidence="3">cv. 9930</strain>
    </source>
</reference>
<reference evidence="2 3" key="2">
    <citation type="journal article" date="2009" name="PLoS ONE">
        <title>An integrated genetic and cytogenetic map of the cucumber genome.</title>
        <authorList>
            <person name="Ren Y."/>
            <person name="Zhang Z."/>
            <person name="Liu J."/>
            <person name="Staub J.E."/>
            <person name="Han Y."/>
            <person name="Cheng Z."/>
            <person name="Li X."/>
            <person name="Lu J."/>
            <person name="Miao H."/>
            <person name="Kang H."/>
            <person name="Xie B."/>
            <person name="Gu X."/>
            <person name="Wang X."/>
            <person name="Du Y."/>
            <person name="Jin W."/>
            <person name="Huang S."/>
        </authorList>
    </citation>
    <scope>NUCLEOTIDE SEQUENCE [LARGE SCALE GENOMIC DNA]</scope>
    <source>
        <strain evidence="3">cv. 9930</strain>
    </source>
</reference>
<name>A0A0A0KZB5_CUCSA</name>
<proteinExistence type="predicted"/>
<reference evidence="2 3" key="4">
    <citation type="journal article" date="2011" name="BMC Genomics">
        <title>RNA-Seq improves annotation of protein-coding genes in the cucumber genome.</title>
        <authorList>
            <person name="Li Z."/>
            <person name="Zhang Z."/>
            <person name="Yan P."/>
            <person name="Huang S."/>
            <person name="Fei Z."/>
            <person name="Lin K."/>
        </authorList>
    </citation>
    <scope>NUCLEOTIDE SEQUENCE [LARGE SCALE GENOMIC DNA]</scope>
    <source>
        <strain evidence="3">cv. 9930</strain>
    </source>
</reference>
<gene>
    <name evidence="2" type="ORF">Csa_4G526580</name>
</gene>
<dbReference type="Proteomes" id="UP000029981">
    <property type="component" value="Chromosome 4"/>
</dbReference>
<keyword evidence="3" id="KW-1185">Reference proteome</keyword>
<evidence type="ECO:0000313" key="3">
    <source>
        <dbReference type="Proteomes" id="UP000029981"/>
    </source>
</evidence>
<feature type="region of interest" description="Disordered" evidence="1">
    <location>
        <begin position="77"/>
        <end position="96"/>
    </location>
</feature>
<dbReference type="Gramene" id="KGN54838">
    <property type="protein sequence ID" value="KGN54838"/>
    <property type="gene ID" value="Csa_4G526580"/>
</dbReference>